<comment type="caution">
    <text evidence="4">The sequence shown here is derived from an EMBL/GenBank/DDBJ whole genome shotgun (WGS) entry which is preliminary data.</text>
</comment>
<accession>A0ABS7PM90</accession>
<dbReference type="InterPro" id="IPR029058">
    <property type="entry name" value="AB_hydrolase_fold"/>
</dbReference>
<dbReference type="EMBL" id="JAINVV010000004">
    <property type="protein sequence ID" value="MBY8822429.1"/>
    <property type="molecule type" value="Genomic_DNA"/>
</dbReference>
<dbReference type="SUPFAM" id="SSF82171">
    <property type="entry name" value="DPP6 N-terminal domain-like"/>
    <property type="match status" value="1"/>
</dbReference>
<reference evidence="4 5" key="1">
    <citation type="submission" date="2021-08" db="EMBL/GenBank/DDBJ databases">
        <authorList>
            <person name="Tuo L."/>
        </authorList>
    </citation>
    <scope>NUCLEOTIDE SEQUENCE [LARGE SCALE GENOMIC DNA]</scope>
    <source>
        <strain evidence="4 5">JCM 31229</strain>
    </source>
</reference>
<dbReference type="InterPro" id="IPR011659">
    <property type="entry name" value="WD40"/>
</dbReference>
<evidence type="ECO:0000259" key="3">
    <source>
        <dbReference type="Pfam" id="PF00326"/>
    </source>
</evidence>
<keyword evidence="1" id="KW-0378">Hydrolase</keyword>
<feature type="domain" description="Peptidase S9 prolyl oligopeptidase catalytic" evidence="3">
    <location>
        <begin position="472"/>
        <end position="677"/>
    </location>
</feature>
<protein>
    <submittedName>
        <fullName evidence="4">S9 family peptidase</fullName>
    </submittedName>
</protein>
<keyword evidence="5" id="KW-1185">Reference proteome</keyword>
<dbReference type="InterPro" id="IPR001375">
    <property type="entry name" value="Peptidase_S9_cat"/>
</dbReference>
<dbReference type="Pfam" id="PF07676">
    <property type="entry name" value="PD40"/>
    <property type="match status" value="2"/>
</dbReference>
<dbReference type="Pfam" id="PF00326">
    <property type="entry name" value="Peptidase_S9"/>
    <property type="match status" value="1"/>
</dbReference>
<dbReference type="PANTHER" id="PTHR42776">
    <property type="entry name" value="SERINE PEPTIDASE S9 FAMILY MEMBER"/>
    <property type="match status" value="1"/>
</dbReference>
<name>A0ABS7PM90_9SPHN</name>
<evidence type="ECO:0000256" key="2">
    <source>
        <dbReference type="ARBA" id="ARBA00022825"/>
    </source>
</evidence>
<dbReference type="RefSeq" id="WP_222989512.1">
    <property type="nucleotide sequence ID" value="NZ_JAINVV010000004.1"/>
</dbReference>
<evidence type="ECO:0000313" key="5">
    <source>
        <dbReference type="Proteomes" id="UP000706039"/>
    </source>
</evidence>
<dbReference type="PANTHER" id="PTHR42776:SF27">
    <property type="entry name" value="DIPEPTIDYL PEPTIDASE FAMILY MEMBER 6"/>
    <property type="match status" value="1"/>
</dbReference>
<organism evidence="4 5">
    <name type="scientific">Sphingomonas colocasiae</name>
    <dbReference type="NCBI Taxonomy" id="1848973"/>
    <lineage>
        <taxon>Bacteria</taxon>
        <taxon>Pseudomonadati</taxon>
        <taxon>Pseudomonadota</taxon>
        <taxon>Alphaproteobacteria</taxon>
        <taxon>Sphingomonadales</taxon>
        <taxon>Sphingomonadaceae</taxon>
        <taxon>Sphingomonas</taxon>
    </lineage>
</organism>
<dbReference type="SUPFAM" id="SSF53474">
    <property type="entry name" value="alpha/beta-Hydrolases"/>
    <property type="match status" value="1"/>
</dbReference>
<dbReference type="InterPro" id="IPR011042">
    <property type="entry name" value="6-blade_b-propeller_TolB-like"/>
</dbReference>
<dbReference type="Proteomes" id="UP000706039">
    <property type="component" value="Unassembled WGS sequence"/>
</dbReference>
<evidence type="ECO:0000256" key="1">
    <source>
        <dbReference type="ARBA" id="ARBA00022801"/>
    </source>
</evidence>
<dbReference type="Gene3D" id="3.40.50.1820">
    <property type="entry name" value="alpha/beta hydrolase"/>
    <property type="match status" value="1"/>
</dbReference>
<proteinExistence type="predicted"/>
<gene>
    <name evidence="4" type="ORF">K7G82_09010</name>
</gene>
<keyword evidence="2" id="KW-0645">Protease</keyword>
<keyword evidence="2" id="KW-0720">Serine protease</keyword>
<sequence>MPDRPMAAAGRKPLRSFLRRYAAFLLISSTAVMVDGHAFAAPSRAVGIADLEKLQTVSGMRLSPDGSQAVYTVTEKDAGGDETRTSIWKVAVKGGAPVRIGTGHMPGWSHDGRRISFLRANARGPQLWLIDDAASGTERRVTDIPGGIDSYVWSPDGARLALVHTERTEEPRDGAATAVPSPWVIDRVIFKADAGSGYLHSGIKSPRIYLFEPETGAFAPLTAGGDFEESDPAWSPDGTRIAFVSNRERDWQHSDYGDIHVAEARAGSTPRRLTDFPGADYGPAWSPDGRRIVFLQGSDPKYWMYNQTGLAIVPADGGVVRPIGRALDRDMNRARFSADGREVHVLVDDDRERYLARIPVAGGKAIRMSPSSLVLHDYQVAGGKTVVLAASSMHPAEIFALDSGKPRALTRHNAVVLDGIAVAGWEDVSFTAGDGTRVSGLLAKPVGYVAGRSYPTILWLHGGPYGQDTREFDPVTQWLAANGYAVLAVNYRGSSGRGVEFGRGIFADWGNRDVSDSLAGIDHLVRQGIADPDRLGVGGWSYGGFLTDFIIASDTRFKAAISGAGSGTKTSLYGTDLYAHGNELEFGTLWSDRDTWLRVSRPLFQADRIVTPTLFLHGEKDFNVPVSGSEQMYRALKTLRVPTQMVIYPDEHHSIHRPSFVRDMMQRIVKWYDQYLSK</sequence>
<evidence type="ECO:0000313" key="4">
    <source>
        <dbReference type="EMBL" id="MBY8822429.1"/>
    </source>
</evidence>
<dbReference type="Gene3D" id="2.120.10.30">
    <property type="entry name" value="TolB, C-terminal domain"/>
    <property type="match status" value="2"/>
</dbReference>